<dbReference type="AlphaFoldDB" id="A0A1I4H3Q9"/>
<proteinExistence type="predicted"/>
<protein>
    <submittedName>
        <fullName evidence="1">Uncharacterized protein</fullName>
    </submittedName>
</protein>
<name>A0A1I4H3Q9_9HYPH</name>
<dbReference type="STRING" id="414703.SAMN04488125_113127"/>
<sequence length="64" mass="6924">MNPPVTILRPAYFMQNDFAQKAPLLGDGIFGIPLGHADVAMVDIRVIAEAAAVALPHRERAEAR</sequence>
<reference evidence="2" key="1">
    <citation type="submission" date="2016-10" db="EMBL/GenBank/DDBJ databases">
        <authorList>
            <person name="Varghese N."/>
            <person name="Submissions S."/>
        </authorList>
    </citation>
    <scope>NUCLEOTIDE SEQUENCE [LARGE SCALE GENOMIC DNA]</scope>
    <source>
        <strain evidence="2">CGMCC 1.6474</strain>
    </source>
</reference>
<evidence type="ECO:0000313" key="2">
    <source>
        <dbReference type="Proteomes" id="UP000198804"/>
    </source>
</evidence>
<dbReference type="EMBL" id="FOSV01000013">
    <property type="protein sequence ID" value="SFL36869.1"/>
    <property type="molecule type" value="Genomic_DNA"/>
</dbReference>
<dbReference type="Gene3D" id="3.90.25.10">
    <property type="entry name" value="UDP-galactose 4-epimerase, domain 1"/>
    <property type="match status" value="1"/>
</dbReference>
<dbReference type="SUPFAM" id="SSF51735">
    <property type="entry name" value="NAD(P)-binding Rossmann-fold domains"/>
    <property type="match status" value="1"/>
</dbReference>
<organism evidence="1 2">
    <name type="scientific">Methylorubrum salsuginis</name>
    <dbReference type="NCBI Taxonomy" id="414703"/>
    <lineage>
        <taxon>Bacteria</taxon>
        <taxon>Pseudomonadati</taxon>
        <taxon>Pseudomonadota</taxon>
        <taxon>Alphaproteobacteria</taxon>
        <taxon>Hyphomicrobiales</taxon>
        <taxon>Methylobacteriaceae</taxon>
        <taxon>Methylorubrum</taxon>
    </lineage>
</organism>
<keyword evidence="2" id="KW-1185">Reference proteome</keyword>
<accession>A0A1I4H3Q9</accession>
<evidence type="ECO:0000313" key="1">
    <source>
        <dbReference type="EMBL" id="SFL36869.1"/>
    </source>
</evidence>
<gene>
    <name evidence="1" type="ORF">SAMN04488125_113127</name>
</gene>
<dbReference type="Proteomes" id="UP000198804">
    <property type="component" value="Unassembled WGS sequence"/>
</dbReference>
<dbReference type="InterPro" id="IPR036291">
    <property type="entry name" value="NAD(P)-bd_dom_sf"/>
</dbReference>
<dbReference type="Gene3D" id="3.40.50.720">
    <property type="entry name" value="NAD(P)-binding Rossmann-like Domain"/>
    <property type="match status" value="1"/>
</dbReference>
<dbReference type="RefSeq" id="WP_244535455.1">
    <property type="nucleotide sequence ID" value="NZ_FOSV01000013.1"/>
</dbReference>